<reference evidence="2 3" key="1">
    <citation type="journal article" date="2019" name="Fungal Biol. Biotechnol.">
        <title>Draft genome sequence of fastidious pathogen Ceratobasidium theobromae, which causes vascular-streak dieback in Theobroma cacao.</title>
        <authorList>
            <person name="Ali S.S."/>
            <person name="Asman A."/>
            <person name="Shao J."/>
            <person name="Firmansyah A.P."/>
            <person name="Susilo A.W."/>
            <person name="Rosmana A."/>
            <person name="McMahon P."/>
            <person name="Junaid M."/>
            <person name="Guest D."/>
            <person name="Kheng T.Y."/>
            <person name="Meinhardt L.W."/>
            <person name="Bailey B.A."/>
        </authorList>
    </citation>
    <scope>NUCLEOTIDE SEQUENCE [LARGE SCALE GENOMIC DNA]</scope>
    <source>
        <strain evidence="2 3">CT2</strain>
    </source>
</reference>
<name>A0A5N5QCM8_9AGAM</name>
<evidence type="ECO:0000313" key="3">
    <source>
        <dbReference type="Proteomes" id="UP000383932"/>
    </source>
</evidence>
<sequence>MPVKTEPNILKIYNPHPIQPENFVLEPELNVKPSQGKVRALDGFVFLKDKNFVYPTSVRDEDWWTGVTAYGYAAALTGEYKWFIWAGRWDEEFPGKHIEVVQLKNLCKITKESNRHWRGGLEEILWLETSQGYSYALLEPDVAYDVDKWCSVTNSFTYLPSGGSQSSPAFTRINLGDERPTWWKSTGNKAWNHLIRALKEEEKRQNAAKKGQVSGIKRKNVPGVDTSATRRSTRRRHEDQNPPPASPPTVSSPSPRSPSVHNLPESQMGGPGHTPPPNQAHAKGKSKELQSIPTSDRPATDTEDGIQEEPEAGTADPVTQGISAIPGHSNSLSEITTTGASSIPPNTQAQSTQGSDNAILESSDGVAANEQTKKPAEELLSLESFVNAPGLSQTPVDEDLSGSTTNQPPNQPPLADQQADDAAVQPKSAHILPAVQPEPAHTLPGRPSNKSVDLPSILNSTLDIPPAEAAMALEASQAENAFVQLPENAVPNPVQQVESQAGEPSSLDERCSLQGAKE</sequence>
<evidence type="ECO:0000256" key="1">
    <source>
        <dbReference type="SAM" id="MobiDB-lite"/>
    </source>
</evidence>
<accession>A0A5N5QCM8</accession>
<feature type="compositionally biased region" description="Polar residues" evidence="1">
    <location>
        <begin position="390"/>
        <end position="406"/>
    </location>
</feature>
<feature type="region of interest" description="Disordered" evidence="1">
    <location>
        <begin position="202"/>
        <end position="457"/>
    </location>
</feature>
<organism evidence="2 3">
    <name type="scientific">Ceratobasidium theobromae</name>
    <dbReference type="NCBI Taxonomy" id="1582974"/>
    <lineage>
        <taxon>Eukaryota</taxon>
        <taxon>Fungi</taxon>
        <taxon>Dikarya</taxon>
        <taxon>Basidiomycota</taxon>
        <taxon>Agaricomycotina</taxon>
        <taxon>Agaricomycetes</taxon>
        <taxon>Cantharellales</taxon>
        <taxon>Ceratobasidiaceae</taxon>
        <taxon>Ceratobasidium</taxon>
    </lineage>
</organism>
<gene>
    <name evidence="2" type="ORF">CTheo_7459</name>
</gene>
<feature type="compositionally biased region" description="Polar residues" evidence="1">
    <location>
        <begin position="493"/>
        <end position="503"/>
    </location>
</feature>
<feature type="compositionally biased region" description="Polar residues" evidence="1">
    <location>
        <begin position="328"/>
        <end position="356"/>
    </location>
</feature>
<protein>
    <submittedName>
        <fullName evidence="2">Uncharacterized protein</fullName>
    </submittedName>
</protein>
<keyword evidence="3" id="KW-1185">Reference proteome</keyword>
<feature type="region of interest" description="Disordered" evidence="1">
    <location>
        <begin position="490"/>
        <end position="518"/>
    </location>
</feature>
<dbReference type="EMBL" id="SSOP01000318">
    <property type="protein sequence ID" value="KAB5589097.1"/>
    <property type="molecule type" value="Genomic_DNA"/>
</dbReference>
<feature type="compositionally biased region" description="Low complexity" evidence="1">
    <location>
        <begin position="248"/>
        <end position="259"/>
    </location>
</feature>
<feature type="compositionally biased region" description="Low complexity" evidence="1">
    <location>
        <begin position="413"/>
        <end position="426"/>
    </location>
</feature>
<evidence type="ECO:0000313" key="2">
    <source>
        <dbReference type="EMBL" id="KAB5589097.1"/>
    </source>
</evidence>
<dbReference type="AlphaFoldDB" id="A0A5N5QCM8"/>
<feature type="compositionally biased region" description="Basic and acidic residues" evidence="1">
    <location>
        <begin position="507"/>
        <end position="518"/>
    </location>
</feature>
<dbReference type="OrthoDB" id="3265180at2759"/>
<proteinExistence type="predicted"/>
<feature type="compositionally biased region" description="Acidic residues" evidence="1">
    <location>
        <begin position="301"/>
        <end position="311"/>
    </location>
</feature>
<comment type="caution">
    <text evidence="2">The sequence shown here is derived from an EMBL/GenBank/DDBJ whole genome shotgun (WGS) entry which is preliminary data.</text>
</comment>
<dbReference type="Proteomes" id="UP000383932">
    <property type="component" value="Unassembled WGS sequence"/>
</dbReference>